<dbReference type="EC" id="2.1.2.1" evidence="5"/>
<gene>
    <name evidence="5" type="ORF">QFZ56_006292</name>
</gene>
<dbReference type="InterPro" id="IPR015422">
    <property type="entry name" value="PyrdxlP-dep_Trfase_small"/>
</dbReference>
<evidence type="ECO:0000259" key="4">
    <source>
        <dbReference type="Pfam" id="PF00464"/>
    </source>
</evidence>
<organism evidence="5 6">
    <name type="scientific">Streptomyces achromogenes</name>
    <dbReference type="NCBI Taxonomy" id="67255"/>
    <lineage>
        <taxon>Bacteria</taxon>
        <taxon>Bacillati</taxon>
        <taxon>Actinomycetota</taxon>
        <taxon>Actinomycetes</taxon>
        <taxon>Kitasatosporales</taxon>
        <taxon>Streptomycetaceae</taxon>
        <taxon>Streptomyces</taxon>
    </lineage>
</organism>
<keyword evidence="6" id="KW-1185">Reference proteome</keyword>
<evidence type="ECO:0000256" key="1">
    <source>
        <dbReference type="ARBA" id="ARBA00001933"/>
    </source>
</evidence>
<dbReference type="EMBL" id="JAUSYA010000001">
    <property type="protein sequence ID" value="MDQ0687329.1"/>
    <property type="molecule type" value="Genomic_DNA"/>
</dbReference>
<keyword evidence="5" id="KW-0808">Transferase</keyword>
<evidence type="ECO:0000256" key="3">
    <source>
        <dbReference type="ARBA" id="ARBA00022898"/>
    </source>
</evidence>
<accession>A0ABU0Q9P9</accession>
<comment type="caution">
    <text evidence="5">The sequence shown here is derived from an EMBL/GenBank/DDBJ whole genome shotgun (WGS) entry which is preliminary data.</text>
</comment>
<dbReference type="InterPro" id="IPR015424">
    <property type="entry name" value="PyrdxlP-dep_Trfase"/>
</dbReference>
<dbReference type="PANTHER" id="PTHR11680:SF35">
    <property type="entry name" value="SERINE HYDROXYMETHYLTRANSFERASE 1"/>
    <property type="match status" value="1"/>
</dbReference>
<keyword evidence="3" id="KW-0663">Pyridoxal phosphate</keyword>
<dbReference type="InterPro" id="IPR015421">
    <property type="entry name" value="PyrdxlP-dep_Trfase_major"/>
</dbReference>
<comment type="cofactor">
    <cofactor evidence="1">
        <name>pyridoxal 5'-phosphate</name>
        <dbReference type="ChEBI" id="CHEBI:597326"/>
    </cofactor>
</comment>
<proteinExistence type="inferred from homology"/>
<dbReference type="Pfam" id="PF00464">
    <property type="entry name" value="SHMT"/>
    <property type="match status" value="1"/>
</dbReference>
<dbReference type="Proteomes" id="UP001243364">
    <property type="component" value="Unassembled WGS sequence"/>
</dbReference>
<dbReference type="Gene3D" id="3.90.1150.10">
    <property type="entry name" value="Aspartate Aminotransferase, domain 1"/>
    <property type="match status" value="1"/>
</dbReference>
<protein>
    <submittedName>
        <fullName evidence="5">Glycine hydroxymethyltransferase</fullName>
        <ecNumber evidence="5">2.1.2.1</ecNumber>
    </submittedName>
</protein>
<dbReference type="Gene3D" id="3.40.640.10">
    <property type="entry name" value="Type I PLP-dependent aspartate aminotransferase-like (Major domain)"/>
    <property type="match status" value="1"/>
</dbReference>
<evidence type="ECO:0000256" key="2">
    <source>
        <dbReference type="ARBA" id="ARBA00006376"/>
    </source>
</evidence>
<dbReference type="InterPro" id="IPR039429">
    <property type="entry name" value="SHMT-like_dom"/>
</dbReference>
<evidence type="ECO:0000313" key="6">
    <source>
        <dbReference type="Proteomes" id="UP001243364"/>
    </source>
</evidence>
<dbReference type="RefSeq" id="WP_307047282.1">
    <property type="nucleotide sequence ID" value="NZ_JAUSYA010000001.1"/>
</dbReference>
<comment type="similarity">
    <text evidence="2">Belongs to the SHMT family.</text>
</comment>
<dbReference type="InterPro" id="IPR049943">
    <property type="entry name" value="Ser_HO-MeTrfase-like"/>
</dbReference>
<evidence type="ECO:0000313" key="5">
    <source>
        <dbReference type="EMBL" id="MDQ0687329.1"/>
    </source>
</evidence>
<dbReference type="PANTHER" id="PTHR11680">
    <property type="entry name" value="SERINE HYDROXYMETHYLTRANSFERASE"/>
    <property type="match status" value="1"/>
</dbReference>
<dbReference type="SUPFAM" id="SSF53383">
    <property type="entry name" value="PLP-dependent transferases"/>
    <property type="match status" value="1"/>
</dbReference>
<feature type="domain" description="Serine hydroxymethyltransferase-like" evidence="4">
    <location>
        <begin position="23"/>
        <end position="378"/>
    </location>
</feature>
<dbReference type="GO" id="GO:0004372">
    <property type="term" value="F:glycine hydroxymethyltransferase activity"/>
    <property type="evidence" value="ECO:0007669"/>
    <property type="project" value="UniProtKB-EC"/>
</dbReference>
<name>A0ABU0Q9P9_STRAH</name>
<sequence length="427" mass="44510">MTRTPPDALTALRQAAAHHDSARHRLHLVPSENGLSLAARVPHLTEAAVRYAFPGPDGGGENWAWPGRQDLVDIERAAAGRLSAQLGARHVNLKPVSGVSALTVALSALARHGARAFNLAERDGGHGSTRFIGTRLGLQMEDLPVDPATSTLDLDALARLLGGQPQPELVYLDAFMCLFPVDLSGLREVVGPDTLIHYDASHTLGLIAGGAWQNPLAEGADSLGGSTHKTYPGPHKGLLATNDAQLAARLDEHASHFVSHHHPADVVALAVAAAEMDARGTVYAAATVANARRMGAGLAERGFAVCGEKGGFTDCHQLWIDIAPLLAAEEASRRLFEAGIVVNAIPLPHITAPAGLRLGLQEVSWAGMDAAGIDELTEIFTAVLRDGRDPAAVAARTRALVEAHQGDGADEQVLRVALAAVGAGGGV</sequence>
<reference evidence="5 6" key="1">
    <citation type="submission" date="2023-07" db="EMBL/GenBank/DDBJ databases">
        <title>Comparative genomics of wheat-associated soil bacteria to identify genetic determinants of phenazine resistance.</title>
        <authorList>
            <person name="Mouncey N."/>
        </authorList>
    </citation>
    <scope>NUCLEOTIDE SEQUENCE [LARGE SCALE GENOMIC DNA]</scope>
    <source>
        <strain evidence="5 6">W4I19-2</strain>
    </source>
</reference>